<evidence type="ECO:0000313" key="3">
    <source>
        <dbReference type="Proteomes" id="UP000750197"/>
    </source>
</evidence>
<comment type="caution">
    <text evidence="2">The sequence shown here is derived from an EMBL/GenBank/DDBJ whole genome shotgun (WGS) entry which is preliminary data.</text>
</comment>
<protein>
    <submittedName>
        <fullName evidence="2">Uncharacterized protein</fullName>
    </submittedName>
</protein>
<organism evidence="2 3">
    <name type="scientific">Candidatus Sysuiplasma superficiale</name>
    <dbReference type="NCBI Taxonomy" id="2823368"/>
    <lineage>
        <taxon>Archaea</taxon>
        <taxon>Methanobacteriati</taxon>
        <taxon>Thermoplasmatota</taxon>
        <taxon>Thermoplasmata</taxon>
        <taxon>Candidatus Sysuiplasmatales</taxon>
        <taxon>Candidatus Sysuiplasmataceae</taxon>
        <taxon>Candidatus Sysuiplasma</taxon>
    </lineage>
</organism>
<proteinExistence type="predicted"/>
<keyword evidence="1" id="KW-0812">Transmembrane</keyword>
<reference evidence="2" key="1">
    <citation type="submission" date="2021-05" db="EMBL/GenBank/DDBJ databases">
        <title>Genomic insights into ecological role and evolution of a novel Thermoplasmata order Candidatus Sysuiplasmatales.</title>
        <authorList>
            <person name="Yuan Y."/>
        </authorList>
    </citation>
    <scope>NUCLEOTIDE SEQUENCE</scope>
    <source>
        <strain evidence="2">TUT19-bin139</strain>
    </source>
</reference>
<feature type="transmembrane region" description="Helical" evidence="1">
    <location>
        <begin position="1080"/>
        <end position="1104"/>
    </location>
</feature>
<keyword evidence="1" id="KW-0472">Membrane</keyword>
<evidence type="ECO:0000256" key="1">
    <source>
        <dbReference type="SAM" id="Phobius"/>
    </source>
</evidence>
<sequence length="1340" mass="143661">MGSDLIFRKGFNLILLIIMLVSAFPLATSAGVHASSPQTSYTTFYLHDDQHGFGDYSKRFDWANTSTPYNPPNPYFISSSYQGISINASPPYNSFRWIAAPAMGFPAVLSGEVNVTLYLTPSNTSTGSPVDIEATLQNVTGGVISNITSGSTGNIFIVPNELVHVRMNIPGQGYSIGAGSNIVLNLTRIDSNYQTSVYVEFDYSNVPSNFKLNITPRLDSLSASVTDKGAVYDNQSIGLYANVSDSLGSSDIHGVTVTIMNSSGAEILSSAMSNLTTGSYFRSYTYTAAPLEYGNYTVSFVASTVSNMTGYSERYFENITLEVFPSLKYFSVPLSSHLNAGVPYNLKVSAVSDSGQVMQTFDGNVSVTLLYNNGTSLSTSLYSPVSAVFTAGEASFNLTVLRSSNFTLVLSYGRIVSEGSLSVSPSTVQKIVVVPGVYSMIAGENETFSAYGYDIYGNLNTGWTPVWSVTGNIGNITSTGNFLAQRNGTGRIEATDPSDGISGYAEVSVSSGPLFTLDISPSNETLLAGQTYFFQASGYDVYGNPVNVENAVWSTNAGELSYNGSYAVLVASKEPVSSGYIEVTSAGISTSTSVQVIPSAFSPVFLSDLPEITIPSGASLSFNLSPYVSDANDPNLSNVQFHIYGGDSLFYTVGSGVFGEMNITFISFAGVYGSSNVTVVISNSQGYSSSASLLVDILAKPSWNSILPSYMSVEAGRVFSLNYTYFLNSAPYSPLDVRISTSSPYVYTSGYSLDYYFPSGSLYSSFPVYITAADPDNMTAGFIQIVKVLPYPVPVVDTKNAPPSFVSVDRGGTLLLPHTVSSYFYDPTPLSFSVSSSVVSAHITSSGAVMISAPANPISSSGSVLIEANSSHGEFSFLLVEVGIVNDVSPPSVSPIPQIRVHYAVNGTGTYMLSLIPYVTDSYVPIDQVTVLTGTDSIVFSRVNFSLIFSMPANSSGGSVYRGPYWYNTSLLFVGGPLSLSANDSVSVPVSILVSSSYPPSVVPGVRPPAIISVPENGVFRDLNLSALFISPQNSILHFSAVAGKLNVSISTGGTVTIRPTEYFTGSTRVVFLINSSSGFIYYVLLVFVFPIYIPPVVSIPSVINSTSPMFLINLSPYISNPNNLPLGINASGRGVSTAGYYVLVHLPSGISGENIVIFVSSPRGQVIEETVHVRLVSPQSNIYAILSYALLSVVAVFAAIAAYTRLAIPDFELDTLLLIHRDGRLIASGRRKGADKKDSDLIVGMFTAIQDFVSTAFSQMEEDQSLRRIDMGRMSIGIERGRNVFALLLYSGQPPKRWSRDIRYFIETVERRYPALERWDGGQSEIEGIDEMIARLFGR</sequence>
<name>A0A8J7YMT8_9ARCH</name>
<keyword evidence="1" id="KW-1133">Transmembrane helix</keyword>
<feature type="transmembrane region" description="Helical" evidence="1">
    <location>
        <begin position="1183"/>
        <end position="1204"/>
    </location>
</feature>
<accession>A0A8J7YMT8</accession>
<dbReference type="EMBL" id="JAHEAC010000014">
    <property type="protein sequence ID" value="MBX8643640.1"/>
    <property type="molecule type" value="Genomic_DNA"/>
</dbReference>
<dbReference type="Proteomes" id="UP000750197">
    <property type="component" value="Unassembled WGS sequence"/>
</dbReference>
<gene>
    <name evidence="2" type="ORF">KIY12_02785</name>
</gene>
<evidence type="ECO:0000313" key="2">
    <source>
        <dbReference type="EMBL" id="MBX8643640.1"/>
    </source>
</evidence>